<reference evidence="3 4" key="1">
    <citation type="journal article" date="2014" name="Mol. Plant">
        <title>Chromosome Scale Genome Assembly and Transcriptome Profiling of Nannochloropsis gaditana in Nitrogen Depletion.</title>
        <authorList>
            <person name="Corteggiani Carpinelli E."/>
            <person name="Telatin A."/>
            <person name="Vitulo N."/>
            <person name="Forcato C."/>
            <person name="D'Angelo M."/>
            <person name="Schiavon R."/>
            <person name="Vezzi A."/>
            <person name="Giacometti G.M."/>
            <person name="Morosinotto T."/>
            <person name="Valle G."/>
        </authorList>
    </citation>
    <scope>NUCLEOTIDE SEQUENCE [LARGE SCALE GENOMIC DNA]</scope>
    <source>
        <strain evidence="3 4">B-31</strain>
    </source>
</reference>
<dbReference type="AlphaFoldDB" id="W7T8V7"/>
<feature type="transmembrane region" description="Helical" evidence="2">
    <location>
        <begin position="12"/>
        <end position="32"/>
    </location>
</feature>
<feature type="compositionally biased region" description="Gly residues" evidence="1">
    <location>
        <begin position="103"/>
        <end position="117"/>
    </location>
</feature>
<keyword evidence="2" id="KW-1133">Transmembrane helix</keyword>
<feature type="compositionally biased region" description="Acidic residues" evidence="1">
    <location>
        <begin position="85"/>
        <end position="94"/>
    </location>
</feature>
<evidence type="ECO:0000313" key="4">
    <source>
        <dbReference type="Proteomes" id="UP000019335"/>
    </source>
</evidence>
<evidence type="ECO:0000313" key="3">
    <source>
        <dbReference type="EMBL" id="EWM23450.1"/>
    </source>
</evidence>
<gene>
    <name evidence="3" type="ORF">Naga_100945g1</name>
</gene>
<sequence>MRRLSFSSTGRITLLPSFYVAALLLNVLMLTIEGWHVPTVRSSSLLTNKIRSHGSIFPFCSTSSTSPVCCRPPRPTLTRLHANFPEDEQEEEEWPGSLRRSGQEGGNGGGGGEGPNGPRGQDVQPDVVMVDMTEDGEPPRVTVKASYNVNDDLGPVISTLWRGIVLLDREGTSRRSAQMTILSVGCVGEERPGRERGREGGREGRQ</sequence>
<comment type="caution">
    <text evidence="3">The sequence shown here is derived from an EMBL/GenBank/DDBJ whole genome shotgun (WGS) entry which is preliminary data.</text>
</comment>
<keyword evidence="4" id="KW-1185">Reference proteome</keyword>
<dbReference type="EMBL" id="AZIL01001656">
    <property type="protein sequence ID" value="EWM23450.1"/>
    <property type="molecule type" value="Genomic_DNA"/>
</dbReference>
<accession>W7T8V7</accession>
<keyword evidence="2" id="KW-0472">Membrane</keyword>
<dbReference type="Proteomes" id="UP000019335">
    <property type="component" value="Chromosome 17"/>
</dbReference>
<keyword evidence="2" id="KW-0812">Transmembrane</keyword>
<evidence type="ECO:0000256" key="2">
    <source>
        <dbReference type="SAM" id="Phobius"/>
    </source>
</evidence>
<organism evidence="3 4">
    <name type="scientific">Nannochloropsis gaditana</name>
    <dbReference type="NCBI Taxonomy" id="72520"/>
    <lineage>
        <taxon>Eukaryota</taxon>
        <taxon>Sar</taxon>
        <taxon>Stramenopiles</taxon>
        <taxon>Ochrophyta</taxon>
        <taxon>Eustigmatophyceae</taxon>
        <taxon>Eustigmatales</taxon>
        <taxon>Monodopsidaceae</taxon>
        <taxon>Nannochloropsis</taxon>
    </lineage>
</organism>
<evidence type="ECO:0000256" key="1">
    <source>
        <dbReference type="SAM" id="MobiDB-lite"/>
    </source>
</evidence>
<proteinExistence type="predicted"/>
<name>W7T8V7_9STRA</name>
<feature type="region of interest" description="Disordered" evidence="1">
    <location>
        <begin position="81"/>
        <end position="124"/>
    </location>
</feature>
<protein>
    <submittedName>
        <fullName evidence="3">Uncharacterized protein</fullName>
    </submittedName>
</protein>